<proteinExistence type="inferred from homology"/>
<dbReference type="PROSITE" id="PS00760">
    <property type="entry name" value="SPASE_I_2"/>
    <property type="match status" value="1"/>
</dbReference>
<evidence type="ECO:0000256" key="12">
    <source>
        <dbReference type="RuleBase" id="RU003993"/>
    </source>
</evidence>
<evidence type="ECO:0000256" key="9">
    <source>
        <dbReference type="ARBA" id="ARBA00022989"/>
    </source>
</evidence>
<dbReference type="PROSITE" id="PS00761">
    <property type="entry name" value="SPASE_I_3"/>
    <property type="match status" value="1"/>
</dbReference>
<dbReference type="EMBL" id="WEID01000006">
    <property type="protein sequence ID" value="KAB8139194.1"/>
    <property type="molecule type" value="Genomic_DNA"/>
</dbReference>
<keyword evidence="16" id="KW-1185">Reference proteome</keyword>
<evidence type="ECO:0000256" key="2">
    <source>
        <dbReference type="ARBA" id="ARBA00004401"/>
    </source>
</evidence>
<dbReference type="SUPFAM" id="SSF51306">
    <property type="entry name" value="LexA/Signal peptidase"/>
    <property type="match status" value="1"/>
</dbReference>
<keyword evidence="7" id="KW-0812">Transmembrane</keyword>
<keyword evidence="9" id="KW-1133">Transmembrane helix</keyword>
<comment type="caution">
    <text evidence="15">The sequence shown here is derived from an EMBL/GenBank/DDBJ whole genome shotgun (WGS) entry which is preliminary data.</text>
</comment>
<keyword evidence="6 12" id="KW-0645">Protease</keyword>
<organism evidence="15 16">
    <name type="scientific">Gracilibacillus oryzae</name>
    <dbReference type="NCBI Taxonomy" id="1672701"/>
    <lineage>
        <taxon>Bacteria</taxon>
        <taxon>Bacillati</taxon>
        <taxon>Bacillota</taxon>
        <taxon>Bacilli</taxon>
        <taxon>Bacillales</taxon>
        <taxon>Bacillaceae</taxon>
        <taxon>Gracilibacillus</taxon>
    </lineage>
</organism>
<keyword evidence="5" id="KW-1003">Cell membrane</keyword>
<gene>
    <name evidence="15" type="primary">lepB</name>
    <name evidence="15" type="ORF">F9U64_02055</name>
</gene>
<dbReference type="PANTHER" id="PTHR43390">
    <property type="entry name" value="SIGNAL PEPTIDASE I"/>
    <property type="match status" value="1"/>
</dbReference>
<dbReference type="PRINTS" id="PR00727">
    <property type="entry name" value="LEADERPTASE"/>
</dbReference>
<evidence type="ECO:0000256" key="4">
    <source>
        <dbReference type="ARBA" id="ARBA00013208"/>
    </source>
</evidence>
<evidence type="ECO:0000256" key="6">
    <source>
        <dbReference type="ARBA" id="ARBA00022670"/>
    </source>
</evidence>
<dbReference type="Gene3D" id="2.10.109.10">
    <property type="entry name" value="Umud Fragment, subunit A"/>
    <property type="match status" value="1"/>
</dbReference>
<dbReference type="GO" id="GO:0009003">
    <property type="term" value="F:signal peptidase activity"/>
    <property type="evidence" value="ECO:0007669"/>
    <property type="project" value="UniProtKB-EC"/>
</dbReference>
<dbReference type="AlphaFoldDB" id="A0A7C8L1S5"/>
<evidence type="ECO:0000256" key="1">
    <source>
        <dbReference type="ARBA" id="ARBA00000677"/>
    </source>
</evidence>
<dbReference type="GO" id="GO:0006465">
    <property type="term" value="P:signal peptide processing"/>
    <property type="evidence" value="ECO:0007669"/>
    <property type="project" value="InterPro"/>
</dbReference>
<dbReference type="NCBIfam" id="TIGR02227">
    <property type="entry name" value="sigpep_I_bact"/>
    <property type="match status" value="1"/>
</dbReference>
<evidence type="ECO:0000313" key="16">
    <source>
        <dbReference type="Proteomes" id="UP000480246"/>
    </source>
</evidence>
<dbReference type="InterPro" id="IPR000223">
    <property type="entry name" value="Pept_S26A_signal_pept_1"/>
</dbReference>
<dbReference type="GO" id="GO:0005886">
    <property type="term" value="C:plasma membrane"/>
    <property type="evidence" value="ECO:0007669"/>
    <property type="project" value="UniProtKB-SubCell"/>
</dbReference>
<evidence type="ECO:0000256" key="8">
    <source>
        <dbReference type="ARBA" id="ARBA00022801"/>
    </source>
</evidence>
<evidence type="ECO:0000256" key="13">
    <source>
        <dbReference type="RuleBase" id="RU362042"/>
    </source>
</evidence>
<dbReference type="Pfam" id="PF10502">
    <property type="entry name" value="Peptidase_S26"/>
    <property type="match status" value="1"/>
</dbReference>
<evidence type="ECO:0000256" key="7">
    <source>
        <dbReference type="ARBA" id="ARBA00022692"/>
    </source>
</evidence>
<reference evidence="15 16" key="1">
    <citation type="submission" date="2019-10" db="EMBL/GenBank/DDBJ databases">
        <title>Gracilibacillus sp. nov. isolated from rice seeds.</title>
        <authorList>
            <person name="He S."/>
        </authorList>
    </citation>
    <scope>NUCLEOTIDE SEQUENCE [LARGE SCALE GENOMIC DNA]</scope>
    <source>
        <strain evidence="15 16">TD8</strain>
    </source>
</reference>
<comment type="catalytic activity">
    <reaction evidence="1 12">
        <text>Cleavage of hydrophobic, N-terminal signal or leader sequences from secreted and periplasmic proteins.</text>
        <dbReference type="EC" id="3.4.21.89"/>
    </reaction>
</comment>
<feature type="active site" evidence="11">
    <location>
        <position position="78"/>
    </location>
</feature>
<evidence type="ECO:0000259" key="14">
    <source>
        <dbReference type="Pfam" id="PF10502"/>
    </source>
</evidence>
<feature type="active site" evidence="11">
    <location>
        <position position="37"/>
    </location>
</feature>
<dbReference type="GO" id="GO:0004252">
    <property type="term" value="F:serine-type endopeptidase activity"/>
    <property type="evidence" value="ECO:0007669"/>
    <property type="project" value="InterPro"/>
</dbReference>
<dbReference type="OrthoDB" id="9802919at2"/>
<comment type="subcellular location">
    <subcellularLocation>
        <location evidence="2">Cell membrane</location>
        <topology evidence="2">Single-pass type II membrane protein</topology>
    </subcellularLocation>
    <subcellularLocation>
        <location evidence="13">Membrane</location>
        <topology evidence="13">Single-pass type II membrane protein</topology>
    </subcellularLocation>
</comment>
<dbReference type="InterPro" id="IPR019533">
    <property type="entry name" value="Peptidase_S26"/>
</dbReference>
<dbReference type="EC" id="3.4.21.89" evidence="4 12"/>
<dbReference type="InterPro" id="IPR019756">
    <property type="entry name" value="Pept_S26A_signal_pept_1_Ser-AS"/>
</dbReference>
<feature type="domain" description="Peptidase S26" evidence="14">
    <location>
        <begin position="8"/>
        <end position="171"/>
    </location>
</feature>
<comment type="similarity">
    <text evidence="3 13">Belongs to the peptidase S26 family.</text>
</comment>
<evidence type="ECO:0000256" key="3">
    <source>
        <dbReference type="ARBA" id="ARBA00009370"/>
    </source>
</evidence>
<evidence type="ECO:0000256" key="5">
    <source>
        <dbReference type="ARBA" id="ARBA00022475"/>
    </source>
</evidence>
<dbReference type="CDD" id="cd06530">
    <property type="entry name" value="S26_SPase_I"/>
    <property type="match status" value="1"/>
</dbReference>
<keyword evidence="10" id="KW-0472">Membrane</keyword>
<dbReference type="Proteomes" id="UP000480246">
    <property type="component" value="Unassembled WGS sequence"/>
</dbReference>
<dbReference type="InterPro" id="IPR019757">
    <property type="entry name" value="Pept_S26A_signal_pept_1_Lys-AS"/>
</dbReference>
<dbReference type="FunFam" id="2.10.109.10:FF:000008">
    <property type="entry name" value="Signal peptidase I"/>
    <property type="match status" value="1"/>
</dbReference>
<protein>
    <recommendedName>
        <fullName evidence="4 12">Signal peptidase I</fullName>
        <ecNumber evidence="4 12">3.4.21.89</ecNumber>
    </recommendedName>
</protein>
<evidence type="ECO:0000313" key="15">
    <source>
        <dbReference type="EMBL" id="KAB8139194.1"/>
    </source>
</evidence>
<evidence type="ECO:0000256" key="11">
    <source>
        <dbReference type="PIRSR" id="PIRSR600223-1"/>
    </source>
</evidence>
<dbReference type="PANTHER" id="PTHR43390:SF1">
    <property type="entry name" value="CHLOROPLAST PROCESSING PEPTIDASE"/>
    <property type="match status" value="1"/>
</dbReference>
<accession>A0A7C8L1S5</accession>
<dbReference type="RefSeq" id="WP_153401161.1">
    <property type="nucleotide sequence ID" value="NZ_ML762424.1"/>
</dbReference>
<dbReference type="InterPro" id="IPR036286">
    <property type="entry name" value="LexA/Signal_pep-like_sf"/>
</dbReference>
<sequence>MTKKKTWSIIRIILLSLLLVFFFRYYLFASYIVNGKSMEPTLHDGNLLMVNKMIYDLKDIDRFDVIVFHANEEEDYVKRVIGLPGDHIAYKDDKLYINGIPIEEPYLEPFRERVEGKLTNDFTIEEVTEESVVPQGKLFVLGDNRRKSYDSREIGFVDQETVVGKVDVLYWPMSDIDFQLIR</sequence>
<dbReference type="PROSITE" id="PS00501">
    <property type="entry name" value="SPASE_I_1"/>
    <property type="match status" value="1"/>
</dbReference>
<dbReference type="InterPro" id="IPR019758">
    <property type="entry name" value="Pept_S26A_signal_pept_1_CS"/>
</dbReference>
<keyword evidence="8 12" id="KW-0378">Hydrolase</keyword>
<name>A0A7C8L1S5_9BACI</name>
<evidence type="ECO:0000256" key="10">
    <source>
        <dbReference type="ARBA" id="ARBA00023136"/>
    </source>
</evidence>